<protein>
    <submittedName>
        <fullName evidence="7">(Fe-S)-binding protein</fullName>
    </submittedName>
</protein>
<dbReference type="Proteomes" id="UP000192391">
    <property type="component" value="Chromosome"/>
</dbReference>
<evidence type="ECO:0000259" key="5">
    <source>
        <dbReference type="PROSITE" id="PS51656"/>
    </source>
</evidence>
<gene>
    <name evidence="6" type="ORF">B2M23_04310</name>
    <name evidence="7" type="ORF">PTZ04_16600</name>
</gene>
<evidence type="ECO:0000313" key="9">
    <source>
        <dbReference type="Proteomes" id="UP001215087"/>
    </source>
</evidence>
<dbReference type="PANTHER" id="PTHR36214">
    <property type="match status" value="1"/>
</dbReference>
<evidence type="ECO:0000313" key="6">
    <source>
        <dbReference type="EMBL" id="ARD64808.1"/>
    </source>
</evidence>
<dbReference type="GeneID" id="68361707"/>
<dbReference type="InterPro" id="IPR051069">
    <property type="entry name" value="ACDS_complex_subunit"/>
</dbReference>
<keyword evidence="2" id="KW-0479">Metal-binding</keyword>
<dbReference type="Proteomes" id="UP001215087">
    <property type="component" value="Unassembled WGS sequence"/>
</dbReference>
<keyword evidence="9" id="KW-1185">Reference proteome</keyword>
<dbReference type="KEGG" id="elim:B2M23_04310"/>
<proteinExistence type="predicted"/>
<evidence type="ECO:0000256" key="4">
    <source>
        <dbReference type="ARBA" id="ARBA00023014"/>
    </source>
</evidence>
<reference evidence="8" key="2">
    <citation type="journal article" date="2017" name="Sci. Rep.">
        <title>Determination of the Genome and Primary Transcriptome of Syngas Fermenting Eubacterium limosum ATCC 8486.</title>
        <authorList>
            <person name="Song Y."/>
            <person name="Shin J."/>
            <person name="Jeong Y."/>
            <person name="Jin S."/>
            <person name="Lee J.K."/>
            <person name="Kim D.R."/>
            <person name="Kim S.C."/>
            <person name="Cho S."/>
            <person name="Cho B.K."/>
        </authorList>
    </citation>
    <scope>NUCLEOTIDE SEQUENCE [LARGE SCALE GENOMIC DNA]</scope>
    <source>
        <strain evidence="8">ATCC 8486</strain>
    </source>
</reference>
<evidence type="ECO:0000256" key="2">
    <source>
        <dbReference type="ARBA" id="ARBA00022723"/>
    </source>
</evidence>
<dbReference type="RefSeq" id="WP_013378589.1">
    <property type="nucleotide sequence ID" value="NZ_CP019962.1"/>
</dbReference>
<organism evidence="6 8">
    <name type="scientific">Eubacterium limosum</name>
    <dbReference type="NCBI Taxonomy" id="1736"/>
    <lineage>
        <taxon>Bacteria</taxon>
        <taxon>Bacillati</taxon>
        <taxon>Bacillota</taxon>
        <taxon>Clostridia</taxon>
        <taxon>Eubacteriales</taxon>
        <taxon>Eubacteriaceae</taxon>
        <taxon>Eubacterium</taxon>
    </lineage>
</organism>
<accession>A0AAC9QSF9</accession>
<dbReference type="AlphaFoldDB" id="A0AAC9QSF9"/>
<feature type="domain" description="4Fe-4S" evidence="5">
    <location>
        <begin position="107"/>
        <end position="168"/>
    </location>
</feature>
<reference evidence="6" key="1">
    <citation type="journal article" date="2015" name="Genome Announc.">
        <title>Draft Genome Sequence of Chemolithoautotrophic Acetogenic Butanol-Producing Eubacterium limosum ATCC 8486.</title>
        <authorList>
            <person name="Song Y."/>
            <person name="Cho B.K."/>
        </authorList>
    </citation>
    <scope>NUCLEOTIDE SEQUENCE</scope>
    <source>
        <strain evidence="6">ATCC 8486</strain>
    </source>
</reference>
<dbReference type="EMBL" id="JAQSVD010000010">
    <property type="protein sequence ID" value="MDE1471880.1"/>
    <property type="molecule type" value="Genomic_DNA"/>
</dbReference>
<dbReference type="Pfam" id="PF04060">
    <property type="entry name" value="FeS"/>
    <property type="match status" value="1"/>
</dbReference>
<evidence type="ECO:0000313" key="7">
    <source>
        <dbReference type="EMBL" id="MDE1471880.1"/>
    </source>
</evidence>
<dbReference type="InterPro" id="IPR007202">
    <property type="entry name" value="4Fe-4S_dom"/>
</dbReference>
<dbReference type="Gene3D" id="1.10.15.40">
    <property type="entry name" value="Electron transport complex subunit B, putative Fe-S cluster"/>
    <property type="match status" value="1"/>
</dbReference>
<dbReference type="GO" id="GO:0051539">
    <property type="term" value="F:4 iron, 4 sulfur cluster binding"/>
    <property type="evidence" value="ECO:0007669"/>
    <property type="project" value="UniProtKB-KW"/>
</dbReference>
<reference evidence="7 9" key="4">
    <citation type="submission" date="2023-02" db="EMBL/GenBank/DDBJ databases">
        <title>Comparative genome analysis of Eubacterium limosum species.</title>
        <authorList>
            <person name="Bak J.E."/>
        </authorList>
    </citation>
    <scope>NUCLEOTIDE SEQUENCE [LARGE SCALE GENOMIC DNA]</scope>
    <source>
        <strain evidence="7 9">KGMB01548</strain>
    </source>
</reference>
<dbReference type="EMBL" id="CP019962">
    <property type="protein sequence ID" value="ARD64808.1"/>
    <property type="molecule type" value="Genomic_DNA"/>
</dbReference>
<evidence type="ECO:0000313" key="8">
    <source>
        <dbReference type="Proteomes" id="UP000192391"/>
    </source>
</evidence>
<keyword evidence="4" id="KW-0411">Iron-sulfur</keyword>
<dbReference type="PROSITE" id="PS51656">
    <property type="entry name" value="4FE4S"/>
    <property type="match status" value="1"/>
</dbReference>
<dbReference type="GO" id="GO:0046872">
    <property type="term" value="F:metal ion binding"/>
    <property type="evidence" value="ECO:0007669"/>
    <property type="project" value="UniProtKB-KW"/>
</dbReference>
<name>A0AAC9QSF9_EUBLI</name>
<sequence length="178" mass="20322">MYLDHIAIVFMEPCTTGHGRIKIRAQLARNIDDLLPYLNAVIKTANYNPKAPSFSYKTGNHIITVQGDTLSATQMENESDAYEFLEQFQIIVNDTADNKAHITPLNKQRERLKPFELYRYLPKTNCKSCGEATCMAFATKLVDGSQKLDRCTLLKEQENSLNYQHLAFILKESGYDLH</sequence>
<evidence type="ECO:0000256" key="1">
    <source>
        <dbReference type="ARBA" id="ARBA00022485"/>
    </source>
</evidence>
<evidence type="ECO:0000256" key="3">
    <source>
        <dbReference type="ARBA" id="ARBA00023004"/>
    </source>
</evidence>
<reference evidence="6" key="3">
    <citation type="submission" date="2017-02" db="EMBL/GenBank/DDBJ databases">
        <title>Integrative analysis reveals regulation of autotrophic growth of syngas fermenting bacteria at the translational level.</title>
        <authorList>
            <person name="Song Y."/>
            <person name="Shin J."/>
            <person name="Jeong Y."/>
            <person name="Jin S."/>
            <person name="Kim D.R."/>
            <person name="Kim S.C."/>
            <person name="Cho S."/>
            <person name="Cho B.-K."/>
        </authorList>
    </citation>
    <scope>NUCLEOTIDE SEQUENCE</scope>
    <source>
        <strain evidence="6">ATCC 8486</strain>
    </source>
</reference>
<dbReference type="PANTHER" id="PTHR36214:SF3">
    <property type="entry name" value="ACETYL-COA DECARBONYLASE_SYNTHASE COMPLEX SUBUNIT GAMMA"/>
    <property type="match status" value="1"/>
</dbReference>
<keyword evidence="3" id="KW-0408">Iron</keyword>
<keyword evidence="1" id="KW-0004">4Fe-4S</keyword>